<comment type="caution">
    <text evidence="1">The sequence shown here is derived from an EMBL/GenBank/DDBJ whole genome shotgun (WGS) entry which is preliminary data.</text>
</comment>
<gene>
    <name evidence="1" type="ORF">S01H4_20225</name>
</gene>
<sequence>MLILVNILQGKGTNYEHRIPPIHHMHASSDYNYGSSNSICN</sequence>
<protein>
    <submittedName>
        <fullName evidence="1">Uncharacterized protein</fullName>
    </submittedName>
</protein>
<reference evidence="1" key="1">
    <citation type="journal article" date="2014" name="Front. Microbiol.">
        <title>High frequency of phylogenetically diverse reductive dehalogenase-homologous genes in deep subseafloor sedimentary metagenomes.</title>
        <authorList>
            <person name="Kawai M."/>
            <person name="Futagami T."/>
            <person name="Toyoda A."/>
            <person name="Takaki Y."/>
            <person name="Nishi S."/>
            <person name="Hori S."/>
            <person name="Arai W."/>
            <person name="Tsubouchi T."/>
            <person name="Morono Y."/>
            <person name="Uchiyama I."/>
            <person name="Ito T."/>
            <person name="Fujiyama A."/>
            <person name="Inagaki F."/>
            <person name="Takami H."/>
        </authorList>
    </citation>
    <scope>NUCLEOTIDE SEQUENCE</scope>
    <source>
        <strain evidence="1">Expedition CK06-06</strain>
    </source>
</reference>
<organism evidence="1">
    <name type="scientific">marine sediment metagenome</name>
    <dbReference type="NCBI Taxonomy" id="412755"/>
    <lineage>
        <taxon>unclassified sequences</taxon>
        <taxon>metagenomes</taxon>
        <taxon>ecological metagenomes</taxon>
    </lineage>
</organism>
<evidence type="ECO:0000313" key="1">
    <source>
        <dbReference type="EMBL" id="GAG62477.1"/>
    </source>
</evidence>
<accession>X0ZX73</accession>
<dbReference type="AlphaFoldDB" id="X0ZX73"/>
<feature type="non-terminal residue" evidence="1">
    <location>
        <position position="41"/>
    </location>
</feature>
<dbReference type="EMBL" id="BART01009074">
    <property type="protein sequence ID" value="GAG62477.1"/>
    <property type="molecule type" value="Genomic_DNA"/>
</dbReference>
<proteinExistence type="predicted"/>
<name>X0ZX73_9ZZZZ</name>